<evidence type="ECO:0000313" key="1">
    <source>
        <dbReference type="EMBL" id="OEY74079.1"/>
    </source>
</evidence>
<accession>A0A2N0U5K0</accession>
<dbReference type="Proteomes" id="UP000176009">
    <property type="component" value="Unassembled WGS sequence"/>
</dbReference>
<reference evidence="2 4" key="1">
    <citation type="submission" date="2015-10" db="EMBL/GenBank/DDBJ databases">
        <title>Draft genome sequence of Salegentibacter salinarum KCTC 12975.</title>
        <authorList>
            <person name="Lin W."/>
            <person name="Zheng Q."/>
        </authorList>
    </citation>
    <scope>NUCLEOTIDE SEQUENCE [LARGE SCALE GENOMIC DNA]</scope>
    <source>
        <strain evidence="2 4">KCTC 12974</strain>
    </source>
</reference>
<name>A0A2N0U5K0_9FLAO</name>
<proteinExistence type="predicted"/>
<dbReference type="Proteomes" id="UP000232533">
    <property type="component" value="Unassembled WGS sequence"/>
</dbReference>
<protein>
    <submittedName>
        <fullName evidence="2">Uncharacterized protein</fullName>
    </submittedName>
</protein>
<evidence type="ECO:0000313" key="3">
    <source>
        <dbReference type="Proteomes" id="UP000176009"/>
    </source>
</evidence>
<organism evidence="2 4">
    <name type="scientific">Salegentibacter salarius</name>
    <dbReference type="NCBI Taxonomy" id="435906"/>
    <lineage>
        <taxon>Bacteria</taxon>
        <taxon>Pseudomonadati</taxon>
        <taxon>Bacteroidota</taxon>
        <taxon>Flavobacteriia</taxon>
        <taxon>Flavobacteriales</taxon>
        <taxon>Flavobacteriaceae</taxon>
        <taxon>Salegentibacter</taxon>
    </lineage>
</organism>
<reference evidence="1 3" key="2">
    <citation type="submission" date="2016-09" db="EMBL/GenBank/DDBJ databases">
        <title>Genome Sequence of Salegentibacter salarius,Isolated from a Marine Solar Saltern of the Yellow Sea in South Korea.</title>
        <authorList>
            <person name="Zheng Q."/>
            <person name="Liu Y."/>
        </authorList>
    </citation>
    <scope>NUCLEOTIDE SEQUENCE [LARGE SCALE GENOMIC DNA]</scope>
    <source>
        <strain evidence="1 3">KCTC 12974</strain>
    </source>
</reference>
<evidence type="ECO:0000313" key="4">
    <source>
        <dbReference type="Proteomes" id="UP000232533"/>
    </source>
</evidence>
<comment type="caution">
    <text evidence="2">The sequence shown here is derived from an EMBL/GenBank/DDBJ whole genome shotgun (WGS) entry which is preliminary data.</text>
</comment>
<dbReference type="AlphaFoldDB" id="A0A2N0U5K0"/>
<dbReference type="EMBL" id="MJBR01000001">
    <property type="protein sequence ID" value="OEY74079.1"/>
    <property type="molecule type" value="Genomic_DNA"/>
</dbReference>
<keyword evidence="3" id="KW-1185">Reference proteome</keyword>
<dbReference type="EMBL" id="LKTR01000001">
    <property type="protein sequence ID" value="PKD22280.1"/>
    <property type="molecule type" value="Genomic_DNA"/>
</dbReference>
<evidence type="ECO:0000313" key="2">
    <source>
        <dbReference type="EMBL" id="PKD22280.1"/>
    </source>
</evidence>
<gene>
    <name evidence="2" type="ORF">APR40_01215</name>
    <name evidence="1" type="ORF">BHS39_01215</name>
</gene>
<sequence>MAAFAARFSFKLKTGSFLAEFFEGDFSFAIIFDYLIINPIKIVKENIKNSFIITIDFNFN</sequence>